<dbReference type="InterPro" id="IPR011006">
    <property type="entry name" value="CheY-like_superfamily"/>
</dbReference>
<evidence type="ECO:0000313" key="3">
    <source>
        <dbReference type="EMBL" id="CBJ13780.1"/>
    </source>
</evidence>
<dbReference type="Gene3D" id="3.40.50.2300">
    <property type="match status" value="1"/>
</dbReference>
<dbReference type="KEGG" id="llo:LLO_3320"/>
<dbReference type="AlphaFoldDB" id="D3HMT4"/>
<dbReference type="Proteomes" id="UP000001060">
    <property type="component" value="Chromosome"/>
</dbReference>
<dbReference type="GO" id="GO:0000160">
    <property type="term" value="P:phosphorelay signal transduction system"/>
    <property type="evidence" value="ECO:0007669"/>
    <property type="project" value="InterPro"/>
</dbReference>
<dbReference type="eggNOG" id="COG0784">
    <property type="taxonomic scope" value="Bacteria"/>
</dbReference>
<keyword evidence="1" id="KW-0597">Phosphoprotein</keyword>
<evidence type="ECO:0000256" key="1">
    <source>
        <dbReference type="PROSITE-ProRule" id="PRU00169"/>
    </source>
</evidence>
<dbReference type="PROSITE" id="PS50110">
    <property type="entry name" value="RESPONSE_REGULATORY"/>
    <property type="match status" value="1"/>
</dbReference>
<protein>
    <submittedName>
        <fullName evidence="3">Putative two-component response regulator</fullName>
    </submittedName>
</protein>
<dbReference type="GeneID" id="40927500"/>
<dbReference type="EMBL" id="FN650140">
    <property type="protein sequence ID" value="CBJ13780.1"/>
    <property type="molecule type" value="Genomic_DNA"/>
</dbReference>
<dbReference type="OrthoDB" id="5650835at2"/>
<dbReference type="InterPro" id="IPR001789">
    <property type="entry name" value="Sig_transdc_resp-reg_receiver"/>
</dbReference>
<organism evidence="3 4">
    <name type="scientific">Legionella longbeachae serogroup 1 (strain NSW150)</name>
    <dbReference type="NCBI Taxonomy" id="661367"/>
    <lineage>
        <taxon>Bacteria</taxon>
        <taxon>Pseudomonadati</taxon>
        <taxon>Pseudomonadota</taxon>
        <taxon>Gammaproteobacteria</taxon>
        <taxon>Legionellales</taxon>
        <taxon>Legionellaceae</taxon>
        <taxon>Legionella</taxon>
    </lineage>
</organism>
<name>D3HMT4_LEGLN</name>
<feature type="domain" description="Response regulatory" evidence="2">
    <location>
        <begin position="2"/>
        <end position="129"/>
    </location>
</feature>
<accession>D3HMT4</accession>
<feature type="modified residue" description="4-aspartylphosphate" evidence="1">
    <location>
        <position position="53"/>
    </location>
</feature>
<dbReference type="HOGENOM" id="CLU_1729086_0_0_6"/>
<dbReference type="SUPFAM" id="SSF52172">
    <property type="entry name" value="CheY-like"/>
    <property type="match status" value="1"/>
</dbReference>
<dbReference type="RefSeq" id="WP_003634128.1">
    <property type="nucleotide sequence ID" value="NC_013861.1"/>
</dbReference>
<evidence type="ECO:0000259" key="2">
    <source>
        <dbReference type="PROSITE" id="PS50110"/>
    </source>
</evidence>
<keyword evidence="4" id="KW-1185">Reference proteome</keyword>
<reference evidence="3 4" key="1">
    <citation type="journal article" date="2010" name="PLoS Genet.">
        <title>Analysis of the Legionella longbeachae genome and transcriptome uncovers unique strategies to cause Legionnaires' disease.</title>
        <authorList>
            <person name="Cazalet C."/>
            <person name="Gomez-Valero L."/>
            <person name="Rusniok C."/>
            <person name="Lomma M."/>
            <person name="Dervins-Ravault D."/>
            <person name="Newton H."/>
            <person name="Sansom F."/>
            <person name="Jarraud S."/>
            <person name="Zidane N."/>
            <person name="Ma L."/>
            <person name="Bouchier C."/>
            <person name="Etienne J."/>
            <person name="Hartland E."/>
            <person name="Buchrieser C."/>
        </authorList>
    </citation>
    <scope>NUCLEOTIDE SEQUENCE [LARGE SCALE GENOMIC DNA]</scope>
    <source>
        <strain evidence="3 4">NSW150</strain>
    </source>
</reference>
<dbReference type="Pfam" id="PF00072">
    <property type="entry name" value="Response_reg"/>
    <property type="match status" value="1"/>
</dbReference>
<gene>
    <name evidence="3" type="ordered locus">LLO_3320</name>
</gene>
<dbReference type="CDD" id="cd00156">
    <property type="entry name" value="REC"/>
    <property type="match status" value="1"/>
</dbReference>
<dbReference type="STRING" id="661367.LLO_3320"/>
<proteinExistence type="predicted"/>
<evidence type="ECO:0000313" key="4">
    <source>
        <dbReference type="Proteomes" id="UP000001060"/>
    </source>
</evidence>
<sequence length="157" mass="17784">MHVLIIEDNAFNAFCLSRILETVIPSVSVIVENNSQDALSAIDNHVPDLVIIDGELNLIDELSTHGPQFAAILLQKHPHLPLIAWSDSEFMRGAFAKVFMQNNRKINEFNSWSKTVSPNDIRKTVEYYFDELTGKIAKPFSHAIGSQRHTSYRMDCI</sequence>